<organism evidence="1">
    <name type="scientific">uncultured Caudovirales phage</name>
    <dbReference type="NCBI Taxonomy" id="2100421"/>
    <lineage>
        <taxon>Viruses</taxon>
        <taxon>Duplodnaviria</taxon>
        <taxon>Heunggongvirae</taxon>
        <taxon>Uroviricota</taxon>
        <taxon>Caudoviricetes</taxon>
        <taxon>Peduoviridae</taxon>
        <taxon>Maltschvirus</taxon>
        <taxon>Maltschvirus maltsch</taxon>
    </lineage>
</organism>
<protein>
    <submittedName>
        <fullName evidence="1">Uncharacterized protein</fullName>
    </submittedName>
</protein>
<reference evidence="1" key="1">
    <citation type="submission" date="2020-04" db="EMBL/GenBank/DDBJ databases">
        <authorList>
            <person name="Chiriac C."/>
            <person name="Salcher M."/>
            <person name="Ghai R."/>
            <person name="Kavagutti S V."/>
        </authorList>
    </citation>
    <scope>NUCLEOTIDE SEQUENCE</scope>
</reference>
<accession>A0A6J5KR82</accession>
<dbReference type="EMBL" id="LR796183">
    <property type="protein sequence ID" value="CAB4124994.1"/>
    <property type="molecule type" value="Genomic_DNA"/>
</dbReference>
<evidence type="ECO:0000313" key="1">
    <source>
        <dbReference type="EMBL" id="CAB4124994.1"/>
    </source>
</evidence>
<name>A0A6J5KR82_9CAUD</name>
<proteinExistence type="predicted"/>
<gene>
    <name evidence="1" type="ORF">UFOVP63_48</name>
</gene>
<sequence>MPTYAVRELQTIDVTYTVEAPDEITARQIVSGLYCDDYDIFNGLVASHIMSTKLITEHEEANQ</sequence>